<organism evidence="2 3">
    <name type="scientific">Aaosphaeria arxii CBS 175.79</name>
    <dbReference type="NCBI Taxonomy" id="1450172"/>
    <lineage>
        <taxon>Eukaryota</taxon>
        <taxon>Fungi</taxon>
        <taxon>Dikarya</taxon>
        <taxon>Ascomycota</taxon>
        <taxon>Pezizomycotina</taxon>
        <taxon>Dothideomycetes</taxon>
        <taxon>Pleosporomycetidae</taxon>
        <taxon>Pleosporales</taxon>
        <taxon>Pleosporales incertae sedis</taxon>
        <taxon>Aaosphaeria</taxon>
    </lineage>
</organism>
<name>A0A6A5X8C7_9PLEO</name>
<feature type="region of interest" description="Disordered" evidence="1">
    <location>
        <begin position="54"/>
        <end position="95"/>
    </location>
</feature>
<dbReference type="RefSeq" id="XP_033377541.1">
    <property type="nucleotide sequence ID" value="XM_033534702.1"/>
</dbReference>
<dbReference type="Proteomes" id="UP000799778">
    <property type="component" value="Unassembled WGS sequence"/>
</dbReference>
<dbReference type="AlphaFoldDB" id="A0A6A5X8C7"/>
<evidence type="ECO:0000313" key="3">
    <source>
        <dbReference type="Proteomes" id="UP000799778"/>
    </source>
</evidence>
<reference evidence="2" key="1">
    <citation type="journal article" date="2020" name="Stud. Mycol.">
        <title>101 Dothideomycetes genomes: a test case for predicting lifestyles and emergence of pathogens.</title>
        <authorList>
            <person name="Haridas S."/>
            <person name="Albert R."/>
            <person name="Binder M."/>
            <person name="Bloem J."/>
            <person name="Labutti K."/>
            <person name="Salamov A."/>
            <person name="Andreopoulos B."/>
            <person name="Baker S."/>
            <person name="Barry K."/>
            <person name="Bills G."/>
            <person name="Bluhm B."/>
            <person name="Cannon C."/>
            <person name="Castanera R."/>
            <person name="Culley D."/>
            <person name="Daum C."/>
            <person name="Ezra D."/>
            <person name="Gonzalez J."/>
            <person name="Henrissat B."/>
            <person name="Kuo A."/>
            <person name="Liang C."/>
            <person name="Lipzen A."/>
            <person name="Lutzoni F."/>
            <person name="Magnuson J."/>
            <person name="Mondo S."/>
            <person name="Nolan M."/>
            <person name="Ohm R."/>
            <person name="Pangilinan J."/>
            <person name="Park H.-J."/>
            <person name="Ramirez L."/>
            <person name="Alfaro M."/>
            <person name="Sun H."/>
            <person name="Tritt A."/>
            <person name="Yoshinaga Y."/>
            <person name="Zwiers L.-H."/>
            <person name="Turgeon B."/>
            <person name="Goodwin S."/>
            <person name="Spatafora J."/>
            <person name="Crous P."/>
            <person name="Grigoriev I."/>
        </authorList>
    </citation>
    <scope>NUCLEOTIDE SEQUENCE</scope>
    <source>
        <strain evidence="2">CBS 175.79</strain>
    </source>
</reference>
<gene>
    <name evidence="2" type="ORF">BU24DRAFT_84480</name>
</gene>
<accession>A0A6A5X8C7</accession>
<keyword evidence="3" id="KW-1185">Reference proteome</keyword>
<proteinExistence type="predicted"/>
<protein>
    <submittedName>
        <fullName evidence="2">Uncharacterized protein</fullName>
    </submittedName>
</protein>
<dbReference type="EMBL" id="ML978079">
    <property type="protein sequence ID" value="KAF2009202.1"/>
    <property type="molecule type" value="Genomic_DNA"/>
</dbReference>
<evidence type="ECO:0000313" key="2">
    <source>
        <dbReference type="EMBL" id="KAF2009202.1"/>
    </source>
</evidence>
<evidence type="ECO:0000256" key="1">
    <source>
        <dbReference type="SAM" id="MobiDB-lite"/>
    </source>
</evidence>
<sequence length="95" mass="10142">MCRSELCSEFIKPKGEILTGIDTHATGTPIHLVNASLRLPHSYGCGGASHLPSLNSNITSSSPPRPTIEPTKHPIRRPLTSFPNTTNLGPLAFAL</sequence>
<dbReference type="GeneID" id="54292099"/>